<dbReference type="GeneID" id="37157834"/>
<dbReference type="Proteomes" id="UP000249526">
    <property type="component" value="Unassembled WGS sequence"/>
</dbReference>
<dbReference type="AlphaFoldDB" id="A0A8G1R826"/>
<dbReference type="EMBL" id="KZ825056">
    <property type="protein sequence ID" value="RAH61254.1"/>
    <property type="molecule type" value="Genomic_DNA"/>
</dbReference>
<name>A0A8G1R826_9EURO</name>
<evidence type="ECO:0000256" key="1">
    <source>
        <dbReference type="SAM" id="MobiDB-lite"/>
    </source>
</evidence>
<evidence type="ECO:0000313" key="3">
    <source>
        <dbReference type="Proteomes" id="UP000249526"/>
    </source>
</evidence>
<keyword evidence="3" id="KW-1185">Reference proteome</keyword>
<gene>
    <name evidence="2" type="ORF">BO85DRAFT_191509</name>
</gene>
<reference evidence="2 3" key="1">
    <citation type="submission" date="2018-02" db="EMBL/GenBank/DDBJ databases">
        <title>The genomes of Aspergillus section Nigri reveals drivers in fungal speciation.</title>
        <authorList>
            <consortium name="DOE Joint Genome Institute"/>
            <person name="Vesth T.C."/>
            <person name="Nybo J."/>
            <person name="Theobald S."/>
            <person name="Brandl J."/>
            <person name="Frisvad J.C."/>
            <person name="Nielsen K.F."/>
            <person name="Lyhne E.K."/>
            <person name="Kogle M.E."/>
            <person name="Kuo A."/>
            <person name="Riley R."/>
            <person name="Clum A."/>
            <person name="Nolan M."/>
            <person name="Lipzen A."/>
            <person name="Salamov A."/>
            <person name="Henrissat B."/>
            <person name="Wiebenga A."/>
            <person name="De vries R.P."/>
            <person name="Grigoriev I.V."/>
            <person name="Mortensen U.H."/>
            <person name="Andersen M.R."/>
            <person name="Baker S.E."/>
        </authorList>
    </citation>
    <scope>NUCLEOTIDE SEQUENCE [LARGE SCALE GENOMIC DNA]</scope>
    <source>
        <strain evidence="2 3">CBS 112811</strain>
    </source>
</reference>
<sequence>MICGFAYALVISAPVEGGLGRLSCEFCPPILLGKQIRRNMRKGRVESGKKTPPSVHSLGVGKDKKDHIRCRYRVRISSVDIFAIFLS</sequence>
<evidence type="ECO:0000313" key="2">
    <source>
        <dbReference type="EMBL" id="RAH61254.1"/>
    </source>
</evidence>
<dbReference type="RefSeq" id="XP_025519176.1">
    <property type="nucleotide sequence ID" value="XM_025654432.1"/>
</dbReference>
<organism evidence="2 3">
    <name type="scientific">Aspergillus piperis CBS 112811</name>
    <dbReference type="NCBI Taxonomy" id="1448313"/>
    <lineage>
        <taxon>Eukaryota</taxon>
        <taxon>Fungi</taxon>
        <taxon>Dikarya</taxon>
        <taxon>Ascomycota</taxon>
        <taxon>Pezizomycotina</taxon>
        <taxon>Eurotiomycetes</taxon>
        <taxon>Eurotiomycetidae</taxon>
        <taxon>Eurotiales</taxon>
        <taxon>Aspergillaceae</taxon>
        <taxon>Aspergillus</taxon>
        <taxon>Aspergillus subgen. Circumdati</taxon>
    </lineage>
</organism>
<proteinExistence type="predicted"/>
<feature type="region of interest" description="Disordered" evidence="1">
    <location>
        <begin position="42"/>
        <end position="62"/>
    </location>
</feature>
<protein>
    <submittedName>
        <fullName evidence="2">Uncharacterized protein</fullName>
    </submittedName>
</protein>
<accession>A0A8G1R826</accession>